<dbReference type="PROSITE" id="PS50157">
    <property type="entry name" value="ZINC_FINGER_C2H2_2"/>
    <property type="match status" value="2"/>
</dbReference>
<dbReference type="InParanoid" id="A0A7M7QGA2"/>
<comment type="subcellular location">
    <subcellularLocation>
        <location evidence="1">Nucleus</location>
    </subcellularLocation>
</comment>
<evidence type="ECO:0000256" key="1">
    <source>
        <dbReference type="ARBA" id="ARBA00004123"/>
    </source>
</evidence>
<evidence type="ECO:0000313" key="14">
    <source>
        <dbReference type="EnsemblMetazoa" id="XP_031787259"/>
    </source>
</evidence>
<evidence type="ECO:0000256" key="4">
    <source>
        <dbReference type="ARBA" id="ARBA00022737"/>
    </source>
</evidence>
<dbReference type="Pfam" id="PF00096">
    <property type="entry name" value="zf-C2H2"/>
    <property type="match status" value="2"/>
</dbReference>
<comment type="similarity">
    <text evidence="11">Belongs to the snail C2H2-type zinc-finger protein family.</text>
</comment>
<keyword evidence="9" id="KW-0804">Transcription</keyword>
<sequence length="150" mass="17786">MRGGSQSQDYHKTYVGERLLGYTCTKCSKFYKMWSNYLKHKCEAPEFKCPLYLAHETYHSWDNPLLPDQSEFEYDVPQPGMSHAIVFNQQKYVCGQCGKGYKYMVNLQRHQRLECGQKPQYPCTVCSKAFYRKYQLKNHHLKNHPNKTDL</sequence>
<evidence type="ECO:0000256" key="11">
    <source>
        <dbReference type="ARBA" id="ARBA00037948"/>
    </source>
</evidence>
<keyword evidence="4" id="KW-0677">Repeat</keyword>
<protein>
    <recommendedName>
        <fullName evidence="13">C2H2-type domain-containing protein</fullName>
    </recommendedName>
</protein>
<evidence type="ECO:0000256" key="3">
    <source>
        <dbReference type="ARBA" id="ARBA00022723"/>
    </source>
</evidence>
<keyword evidence="8" id="KW-0238">DNA-binding</keyword>
<keyword evidence="6" id="KW-0862">Zinc</keyword>
<dbReference type="GO" id="GO:0000978">
    <property type="term" value="F:RNA polymerase II cis-regulatory region sequence-specific DNA binding"/>
    <property type="evidence" value="ECO:0007669"/>
    <property type="project" value="TreeGrafter"/>
</dbReference>
<evidence type="ECO:0000256" key="8">
    <source>
        <dbReference type="ARBA" id="ARBA00023125"/>
    </source>
</evidence>
<evidence type="ECO:0000256" key="7">
    <source>
        <dbReference type="ARBA" id="ARBA00023015"/>
    </source>
</evidence>
<keyword evidence="15" id="KW-1185">Reference proteome</keyword>
<dbReference type="PANTHER" id="PTHR24388">
    <property type="entry name" value="ZINC FINGER PROTEIN"/>
    <property type="match status" value="1"/>
</dbReference>
<accession>A0A7M7QGA2</accession>
<dbReference type="SUPFAM" id="SSF57667">
    <property type="entry name" value="beta-beta-alpha zinc fingers"/>
    <property type="match status" value="1"/>
</dbReference>
<dbReference type="FunFam" id="3.30.160.60:FF:000100">
    <property type="entry name" value="Zinc finger 45-like"/>
    <property type="match status" value="1"/>
</dbReference>
<dbReference type="GO" id="GO:0005634">
    <property type="term" value="C:nucleus"/>
    <property type="evidence" value="ECO:0007669"/>
    <property type="project" value="UniProtKB-SubCell"/>
</dbReference>
<dbReference type="PANTHER" id="PTHR24388:SF96">
    <property type="entry name" value="GENE, 32687-RELATED"/>
    <property type="match status" value="1"/>
</dbReference>
<dbReference type="SMART" id="SM00355">
    <property type="entry name" value="ZnF_C2H2"/>
    <property type="match status" value="3"/>
</dbReference>
<dbReference type="Gene3D" id="3.30.160.60">
    <property type="entry name" value="Classic Zinc Finger"/>
    <property type="match status" value="2"/>
</dbReference>
<comment type="similarity">
    <text evidence="2">Belongs to the krueppel C2H2-type zinc-finger protein family.</text>
</comment>
<keyword evidence="5 12" id="KW-0863">Zinc-finger</keyword>
<dbReference type="PROSITE" id="PS00028">
    <property type="entry name" value="ZINC_FINGER_C2H2_1"/>
    <property type="match status" value="1"/>
</dbReference>
<evidence type="ECO:0000259" key="13">
    <source>
        <dbReference type="PROSITE" id="PS50157"/>
    </source>
</evidence>
<evidence type="ECO:0000256" key="12">
    <source>
        <dbReference type="PROSITE-ProRule" id="PRU00042"/>
    </source>
</evidence>
<organism evidence="14 15">
    <name type="scientific">Nasonia vitripennis</name>
    <name type="common">Parasitic wasp</name>
    <dbReference type="NCBI Taxonomy" id="7425"/>
    <lineage>
        <taxon>Eukaryota</taxon>
        <taxon>Metazoa</taxon>
        <taxon>Ecdysozoa</taxon>
        <taxon>Arthropoda</taxon>
        <taxon>Hexapoda</taxon>
        <taxon>Insecta</taxon>
        <taxon>Pterygota</taxon>
        <taxon>Neoptera</taxon>
        <taxon>Endopterygota</taxon>
        <taxon>Hymenoptera</taxon>
        <taxon>Apocrita</taxon>
        <taxon>Proctotrupomorpha</taxon>
        <taxon>Chalcidoidea</taxon>
        <taxon>Pteromalidae</taxon>
        <taxon>Pteromalinae</taxon>
        <taxon>Nasonia</taxon>
    </lineage>
</organism>
<evidence type="ECO:0000256" key="10">
    <source>
        <dbReference type="ARBA" id="ARBA00023242"/>
    </source>
</evidence>
<dbReference type="InterPro" id="IPR013087">
    <property type="entry name" value="Znf_C2H2_type"/>
</dbReference>
<proteinExistence type="inferred from homology"/>
<evidence type="ECO:0000256" key="9">
    <source>
        <dbReference type="ARBA" id="ARBA00023163"/>
    </source>
</evidence>
<keyword evidence="10" id="KW-0539">Nucleus</keyword>
<evidence type="ECO:0000256" key="5">
    <source>
        <dbReference type="ARBA" id="ARBA00022771"/>
    </source>
</evidence>
<dbReference type="EnsemblMetazoa" id="XM_031931399">
    <property type="protein sequence ID" value="XP_031787259"/>
    <property type="gene ID" value="LOC103316282"/>
</dbReference>
<dbReference type="AlphaFoldDB" id="A0A7M7QGA2"/>
<evidence type="ECO:0000313" key="15">
    <source>
        <dbReference type="Proteomes" id="UP000002358"/>
    </source>
</evidence>
<dbReference type="OrthoDB" id="10004641at2759"/>
<name>A0A7M7QGA2_NASVI</name>
<dbReference type="KEGG" id="nvi:103316282"/>
<dbReference type="GO" id="GO:0008270">
    <property type="term" value="F:zinc ion binding"/>
    <property type="evidence" value="ECO:0007669"/>
    <property type="project" value="UniProtKB-KW"/>
</dbReference>
<evidence type="ECO:0000256" key="2">
    <source>
        <dbReference type="ARBA" id="ARBA00006991"/>
    </source>
</evidence>
<feature type="domain" description="C2H2-type" evidence="13">
    <location>
        <begin position="92"/>
        <end position="119"/>
    </location>
</feature>
<dbReference type="GO" id="GO:0000981">
    <property type="term" value="F:DNA-binding transcription factor activity, RNA polymerase II-specific"/>
    <property type="evidence" value="ECO:0007669"/>
    <property type="project" value="TreeGrafter"/>
</dbReference>
<reference evidence="14" key="1">
    <citation type="submission" date="2021-01" db="UniProtKB">
        <authorList>
            <consortium name="EnsemblMetazoa"/>
        </authorList>
    </citation>
    <scope>IDENTIFICATION</scope>
</reference>
<keyword evidence="7" id="KW-0805">Transcription regulation</keyword>
<dbReference type="InterPro" id="IPR050527">
    <property type="entry name" value="Snail/Krueppel_Znf"/>
</dbReference>
<dbReference type="RefSeq" id="XP_031787259.1">
    <property type="nucleotide sequence ID" value="XM_031931399.1"/>
</dbReference>
<dbReference type="InterPro" id="IPR036236">
    <property type="entry name" value="Znf_C2H2_sf"/>
</dbReference>
<feature type="domain" description="C2H2-type" evidence="13">
    <location>
        <begin position="121"/>
        <end position="149"/>
    </location>
</feature>
<dbReference type="GeneID" id="103316282"/>
<dbReference type="Proteomes" id="UP000002358">
    <property type="component" value="Chromosome 5"/>
</dbReference>
<evidence type="ECO:0000256" key="6">
    <source>
        <dbReference type="ARBA" id="ARBA00022833"/>
    </source>
</evidence>
<keyword evidence="3" id="KW-0479">Metal-binding</keyword>